<dbReference type="PANTHER" id="PTHR31687">
    <property type="match status" value="1"/>
</dbReference>
<evidence type="ECO:0000313" key="1">
    <source>
        <dbReference type="EMBL" id="PVV03416.1"/>
    </source>
</evidence>
<name>A0A2T9ZFQ3_9FUNG</name>
<reference evidence="1 2" key="1">
    <citation type="journal article" date="2018" name="MBio">
        <title>Comparative Genomics Reveals the Core Gene Toolbox for the Fungus-Insect Symbiosis.</title>
        <authorList>
            <person name="Wang Y."/>
            <person name="Stata M."/>
            <person name="Wang W."/>
            <person name="Stajich J.E."/>
            <person name="White M.M."/>
            <person name="Moncalvo J.M."/>
        </authorList>
    </citation>
    <scope>NUCLEOTIDE SEQUENCE [LARGE SCALE GENOMIC DNA]</scope>
    <source>
        <strain evidence="1 2">SC-DP-2</strain>
    </source>
</reference>
<dbReference type="AlphaFoldDB" id="A0A2T9ZFQ3"/>
<evidence type="ECO:0000313" key="2">
    <source>
        <dbReference type="Proteomes" id="UP000245609"/>
    </source>
</evidence>
<accession>A0A2T9ZFQ3</accession>
<dbReference type="Pfam" id="PF07958">
    <property type="entry name" value="DUF1688"/>
    <property type="match status" value="1"/>
</dbReference>
<proteinExistence type="predicted"/>
<evidence type="ECO:0008006" key="3">
    <source>
        <dbReference type="Google" id="ProtNLM"/>
    </source>
</evidence>
<dbReference type="OrthoDB" id="2153176at2759"/>
<dbReference type="Proteomes" id="UP000245609">
    <property type="component" value="Unassembled WGS sequence"/>
</dbReference>
<dbReference type="InterPro" id="IPR012469">
    <property type="entry name" value="DUF1688"/>
</dbReference>
<dbReference type="STRING" id="133381.A0A2T9ZFQ3"/>
<keyword evidence="2" id="KW-1185">Reference proteome</keyword>
<sequence length="305" mass="34804">MTGIMAQHLDKSDIEELFSPIAIREQCNKVYELVKSGDSKYFELKEENLHNVAEYILSLIKRDYQSYSYVPAHGRWRSFEIKDKEGKSSQRDLISEHISEWSMAGVDKHECARRVLDFFVVSVLLDAGAGSQWTFRDEQIKQSLKRTEGLGIASLRMFEAGSFSSDKTSPFQVDARGLLNLSVQDLKKGFQVSKENPLIGAENRVFLLNSLGRVLEKDNVFFKSKSNGLKRPGNMLDYLMDNSTGSNHSEIDVKVLWNVIIKGFRDVWPPSRTMVNGISLGDTWNCEILSNVKKTKENQFSKLRF</sequence>
<comment type="caution">
    <text evidence="1">The sequence shown here is derived from an EMBL/GenBank/DDBJ whole genome shotgun (WGS) entry which is preliminary data.</text>
</comment>
<dbReference type="PANTHER" id="PTHR31687:SF3">
    <property type="entry name" value="PROTEIN URG3"/>
    <property type="match status" value="1"/>
</dbReference>
<dbReference type="EMBL" id="MBFS01000235">
    <property type="protein sequence ID" value="PVV03416.1"/>
    <property type="molecule type" value="Genomic_DNA"/>
</dbReference>
<gene>
    <name evidence="1" type="ORF">BB560_002100</name>
</gene>
<organism evidence="1 2">
    <name type="scientific">Smittium megazygosporum</name>
    <dbReference type="NCBI Taxonomy" id="133381"/>
    <lineage>
        <taxon>Eukaryota</taxon>
        <taxon>Fungi</taxon>
        <taxon>Fungi incertae sedis</taxon>
        <taxon>Zoopagomycota</taxon>
        <taxon>Kickxellomycotina</taxon>
        <taxon>Harpellomycetes</taxon>
        <taxon>Harpellales</taxon>
        <taxon>Legeriomycetaceae</taxon>
        <taxon>Smittium</taxon>
    </lineage>
</organism>
<protein>
    <recommendedName>
        <fullName evidence="3">DUF1688 domain-containing protein</fullName>
    </recommendedName>
</protein>